<dbReference type="RefSeq" id="WP_211353532.1">
    <property type="nucleotide sequence ID" value="NZ_CP144375.1"/>
</dbReference>
<gene>
    <name evidence="1" type="ORF">BCF44_121176</name>
</gene>
<keyword evidence="2" id="KW-1185">Reference proteome</keyword>
<name>A0A3E0GXC2_9PSEU</name>
<dbReference type="Proteomes" id="UP000256269">
    <property type="component" value="Unassembled WGS sequence"/>
</dbReference>
<proteinExistence type="predicted"/>
<comment type="caution">
    <text evidence="1">The sequence shown here is derived from an EMBL/GenBank/DDBJ whole genome shotgun (WGS) entry which is preliminary data.</text>
</comment>
<sequence>MRVLVLVLRYVNLLDLGGPVQVFDAAAHLGADYRIRYVADAPERSSAQGLLLAGSSRCP</sequence>
<accession>A0A3E0GXC2</accession>
<organism evidence="1 2">
    <name type="scientific">Kutzneria buriramensis</name>
    <dbReference type="NCBI Taxonomy" id="1045776"/>
    <lineage>
        <taxon>Bacteria</taxon>
        <taxon>Bacillati</taxon>
        <taxon>Actinomycetota</taxon>
        <taxon>Actinomycetes</taxon>
        <taxon>Pseudonocardiales</taxon>
        <taxon>Pseudonocardiaceae</taxon>
        <taxon>Kutzneria</taxon>
    </lineage>
</organism>
<evidence type="ECO:0000313" key="2">
    <source>
        <dbReference type="Proteomes" id="UP000256269"/>
    </source>
</evidence>
<evidence type="ECO:0000313" key="1">
    <source>
        <dbReference type="EMBL" id="REH32627.1"/>
    </source>
</evidence>
<protein>
    <submittedName>
        <fullName evidence="1">Uncharacterized protein</fullName>
    </submittedName>
</protein>
<dbReference type="AlphaFoldDB" id="A0A3E0GXC2"/>
<reference evidence="1 2" key="1">
    <citation type="submission" date="2018-08" db="EMBL/GenBank/DDBJ databases">
        <title>Genomic Encyclopedia of Archaeal and Bacterial Type Strains, Phase II (KMG-II): from individual species to whole genera.</title>
        <authorList>
            <person name="Goeker M."/>
        </authorList>
    </citation>
    <scope>NUCLEOTIDE SEQUENCE [LARGE SCALE GENOMIC DNA]</scope>
    <source>
        <strain evidence="1 2">DSM 45791</strain>
    </source>
</reference>
<dbReference type="EMBL" id="QUNO01000021">
    <property type="protein sequence ID" value="REH32627.1"/>
    <property type="molecule type" value="Genomic_DNA"/>
</dbReference>